<dbReference type="NCBIfam" id="TIGR00523">
    <property type="entry name" value="eIF-1A"/>
    <property type="match status" value="1"/>
</dbReference>
<dbReference type="SUPFAM" id="SSF50249">
    <property type="entry name" value="Nucleic acid-binding proteins"/>
    <property type="match status" value="1"/>
</dbReference>
<dbReference type="SMART" id="SM00652">
    <property type="entry name" value="eIF1a"/>
    <property type="match status" value="1"/>
</dbReference>
<evidence type="ECO:0000313" key="5">
    <source>
        <dbReference type="EMBL" id="CAE2302084.1"/>
    </source>
</evidence>
<keyword evidence="1" id="KW-0396">Initiation factor</keyword>
<dbReference type="Gene3D" id="2.40.50.140">
    <property type="entry name" value="Nucleic acid-binding proteins"/>
    <property type="match status" value="1"/>
</dbReference>
<dbReference type="InterPro" id="IPR012340">
    <property type="entry name" value="NA-bd_OB-fold"/>
</dbReference>
<feature type="compositionally biased region" description="Acidic residues" evidence="3">
    <location>
        <begin position="120"/>
        <end position="132"/>
    </location>
</feature>
<sequence>MPKNKGKGGKSKRKGKNKNDEGDKRELLMKEEGQEYAQVVKMLGNCRFEAFCFDGQTRIGHVRGKFRKKVWINRDDIILVGLRDFQDDKCDVIHRYTADEARRLKNKGELPAKTRIGVDPTDDDMGGGDEFDVVNFDDVSEDEEESDDEEEPEEIDLDDL</sequence>
<proteinExistence type="inferred from homology"/>
<dbReference type="InterPro" id="IPR006196">
    <property type="entry name" value="RNA-binding_domain_S1_IF1"/>
</dbReference>
<dbReference type="InterPro" id="IPR001253">
    <property type="entry name" value="TIF_eIF-1A"/>
</dbReference>
<feature type="compositionally biased region" description="Basic residues" evidence="3">
    <location>
        <begin position="1"/>
        <end position="16"/>
    </location>
</feature>
<evidence type="ECO:0000256" key="2">
    <source>
        <dbReference type="RuleBase" id="RU004364"/>
    </source>
</evidence>
<dbReference type="GO" id="GO:0003743">
    <property type="term" value="F:translation initiation factor activity"/>
    <property type="evidence" value="ECO:0007669"/>
    <property type="project" value="UniProtKB-UniRule"/>
</dbReference>
<gene>
    <name evidence="5" type="ORF">NAES01612_LOCUS9748</name>
</gene>
<feature type="region of interest" description="Disordered" evidence="3">
    <location>
        <begin position="1"/>
        <end position="28"/>
    </location>
</feature>
<keyword evidence="1" id="KW-0648">Protein biosynthesis</keyword>
<dbReference type="GO" id="GO:0003723">
    <property type="term" value="F:RNA binding"/>
    <property type="evidence" value="ECO:0007669"/>
    <property type="project" value="InterPro"/>
</dbReference>
<dbReference type="HAMAP" id="MF_00216">
    <property type="entry name" value="aIF_1A"/>
    <property type="match status" value="1"/>
</dbReference>
<feature type="compositionally biased region" description="Acidic residues" evidence="3">
    <location>
        <begin position="138"/>
        <end position="160"/>
    </location>
</feature>
<dbReference type="AlphaFoldDB" id="A0A7S4KQJ8"/>
<dbReference type="PROSITE" id="PS50832">
    <property type="entry name" value="S1_IF1_TYPE"/>
    <property type="match status" value="1"/>
</dbReference>
<reference evidence="5" key="1">
    <citation type="submission" date="2021-01" db="EMBL/GenBank/DDBJ databases">
        <authorList>
            <person name="Corre E."/>
            <person name="Pelletier E."/>
            <person name="Niang G."/>
            <person name="Scheremetjew M."/>
            <person name="Finn R."/>
            <person name="Kale V."/>
            <person name="Holt S."/>
            <person name="Cochrane G."/>
            <person name="Meng A."/>
            <person name="Brown T."/>
            <person name="Cohen L."/>
        </authorList>
    </citation>
    <scope>NUCLEOTIDE SEQUENCE</scope>
    <source>
        <strain evidence="5">SoJaBio B1-5/56/2</strain>
    </source>
</reference>
<evidence type="ECO:0000259" key="4">
    <source>
        <dbReference type="PROSITE" id="PS50832"/>
    </source>
</evidence>
<feature type="region of interest" description="Disordered" evidence="3">
    <location>
        <begin position="107"/>
        <end position="160"/>
    </location>
</feature>
<dbReference type="EMBL" id="HBKR01014730">
    <property type="protein sequence ID" value="CAE2302084.1"/>
    <property type="molecule type" value="Transcribed_RNA"/>
</dbReference>
<comment type="similarity">
    <text evidence="2">Belongs to the eIF-1A family.</text>
</comment>
<dbReference type="CDD" id="cd05793">
    <property type="entry name" value="S1_IF1A"/>
    <property type="match status" value="1"/>
</dbReference>
<name>A0A7S4KQJ8_9EUKA</name>
<dbReference type="Pfam" id="PF01176">
    <property type="entry name" value="eIF-1a"/>
    <property type="match status" value="1"/>
</dbReference>
<protein>
    <recommendedName>
        <fullName evidence="4">S1-like domain-containing protein</fullName>
    </recommendedName>
</protein>
<feature type="compositionally biased region" description="Basic and acidic residues" evidence="3">
    <location>
        <begin position="17"/>
        <end position="28"/>
    </location>
</feature>
<dbReference type="PANTHER" id="PTHR21668">
    <property type="entry name" value="EIF-1A"/>
    <property type="match status" value="1"/>
</dbReference>
<organism evidence="5">
    <name type="scientific">Paramoeba aestuarina</name>
    <dbReference type="NCBI Taxonomy" id="180227"/>
    <lineage>
        <taxon>Eukaryota</taxon>
        <taxon>Amoebozoa</taxon>
        <taxon>Discosea</taxon>
        <taxon>Flabellinia</taxon>
        <taxon>Dactylopodida</taxon>
        <taxon>Paramoebidae</taxon>
        <taxon>Paramoeba</taxon>
    </lineage>
</organism>
<evidence type="ECO:0000256" key="3">
    <source>
        <dbReference type="SAM" id="MobiDB-lite"/>
    </source>
</evidence>
<evidence type="ECO:0000256" key="1">
    <source>
        <dbReference type="PROSITE-ProRule" id="PRU00181"/>
    </source>
</evidence>
<feature type="domain" description="S1-like" evidence="4">
    <location>
        <begin position="23"/>
        <end position="97"/>
    </location>
</feature>
<accession>A0A7S4KQJ8</accession>